<feature type="compositionally biased region" description="Polar residues" evidence="6">
    <location>
        <begin position="1069"/>
        <end position="1085"/>
    </location>
</feature>
<feature type="region of interest" description="Disordered" evidence="6">
    <location>
        <begin position="972"/>
        <end position="1091"/>
    </location>
</feature>
<feature type="region of interest" description="Disordered" evidence="6">
    <location>
        <begin position="814"/>
        <end position="848"/>
    </location>
</feature>
<feature type="region of interest" description="Disordered" evidence="6">
    <location>
        <begin position="672"/>
        <end position="696"/>
    </location>
</feature>
<sequence>MSDGEDSMSQSSTSTAGPPPDSPMKTGRFPRSSWAFAGGAHDGTANDGSSLRSSRTLVLNQTGSFRPIQSGNNTGNYSISRSVHNRSQSGQSNASLSVSPTLGSYQPEWANSFRLFNTRQVSNSRQRDGGGNMYRSVLQGVSARGSLALENDRSLFGNSVLHQRQGSLFSSTFNGNGTFCTGNYPTELKASAIFSAGSPLPAGPAAHISSSPNLSISHPSVSGAVTPRTFQVLSTSFNLADYAMGGAKAVMENLNTSQKEISIFMNMLRANLAASGKTIIVGDESHPLEIKRGAMIGYGGFARVFVGLNTVKGELVAIKEVNIAEVEDVEALNAIEQEFALLRSLQHPNIVKYSFFEHSKSKKVCRIVMEFLGGDSTLHLLQKFGPLTEAILRKLARDLLHAVAFIHKEGIFHRDIKPANILVSHRGVVKLCDFGCSKRVTELNKASRCIIGTPAYMAPELIKGEGDHKADIWSVACTLFELGTGFLPWYHSGVKDHLPLMFYITTTSETPLVLPAQDNVRDFSAEFLDFMEQCFIRDVHKRPEAVELLKHPWICGQKLPVKQKAPALLAYIHNDLGFFNQNGSSNSRSQEFLDHRQMSDTDSVNSRRSALSPLPETNVSVYEETACQQELELVAATIAVDLCFSLAASADGCRGNERRLLTMVTSPVDTGAQLTRTSSTPSPSCSHRGPTNSSQVDIASLNASPEHSIVHDNFFFSQASLGASAGNFVLPSDVALPPQQQYLRVNEEGNLDFIDLPEEEADAFGDSSRNKSISDDSNTLPISGVMGSGSGSTAAATGAGGGAMFPSVRSSSFRRGSLSAAGGCERLTSPQRGTPGRGSRGESPYRGAIPMRPQAVRHSAMTASPHLAPVMARLSRSASQCSSGHGDLAPLSPTSVCTQKSTQSLLDRARPSADGKLRMSFAVNTAPGREVNVDLNVDVNDIHCRMVDNQPNYVVAMSNDIKDQITSKLKEVAAQSENTSPSTTPRRSPQNVGAPMSPFLPTTGNHFYNSPSYYAASRSPRRHGARHSVSGTSHSNLAGGGAVALPSTSLHDSISSVPSGCSTPAGVPTVQSNATDSAAHSPRSSFTKRRC</sequence>
<dbReference type="PROSITE" id="PS50011">
    <property type="entry name" value="PROTEIN_KINASE_DOM"/>
    <property type="match status" value="1"/>
</dbReference>
<feature type="compositionally biased region" description="Polar residues" evidence="6">
    <location>
        <begin position="1046"/>
        <end position="1062"/>
    </location>
</feature>
<feature type="domain" description="Protein kinase" evidence="7">
    <location>
        <begin position="290"/>
        <end position="554"/>
    </location>
</feature>
<evidence type="ECO:0000256" key="4">
    <source>
        <dbReference type="ARBA" id="ARBA00022840"/>
    </source>
</evidence>
<dbReference type="PROSITE" id="PS00107">
    <property type="entry name" value="PROTEIN_KINASE_ATP"/>
    <property type="match status" value="1"/>
</dbReference>
<evidence type="ECO:0000256" key="1">
    <source>
        <dbReference type="ARBA" id="ARBA00022679"/>
    </source>
</evidence>
<dbReference type="InterPro" id="IPR011009">
    <property type="entry name" value="Kinase-like_dom_sf"/>
</dbReference>
<dbReference type="CDD" id="cd06606">
    <property type="entry name" value="STKc_MAPKKK"/>
    <property type="match status" value="1"/>
</dbReference>
<evidence type="ECO:0000313" key="8">
    <source>
        <dbReference type="EMBL" id="EPY20956.1"/>
    </source>
</evidence>
<feature type="compositionally biased region" description="Polar residues" evidence="6">
    <location>
        <begin position="46"/>
        <end position="99"/>
    </location>
</feature>
<accession>S9V215</accession>
<dbReference type="FunFam" id="1.10.510.10:FF:001164">
    <property type="entry name" value="Protein kinase, putative"/>
    <property type="match status" value="1"/>
</dbReference>
<dbReference type="PROSITE" id="PS00108">
    <property type="entry name" value="PROTEIN_KINASE_ST"/>
    <property type="match status" value="1"/>
</dbReference>
<organism evidence="8 9">
    <name type="scientific">Strigomonas culicis</name>
    <dbReference type="NCBI Taxonomy" id="28005"/>
    <lineage>
        <taxon>Eukaryota</taxon>
        <taxon>Discoba</taxon>
        <taxon>Euglenozoa</taxon>
        <taxon>Kinetoplastea</taxon>
        <taxon>Metakinetoplastina</taxon>
        <taxon>Trypanosomatida</taxon>
        <taxon>Trypanosomatidae</taxon>
        <taxon>Strigomonadinae</taxon>
        <taxon>Strigomonas</taxon>
    </lineage>
</organism>
<evidence type="ECO:0000256" key="5">
    <source>
        <dbReference type="PROSITE-ProRule" id="PRU10141"/>
    </source>
</evidence>
<dbReference type="Pfam" id="PF00069">
    <property type="entry name" value="Pkinase"/>
    <property type="match status" value="1"/>
</dbReference>
<feature type="binding site" evidence="5">
    <location>
        <position position="319"/>
    </location>
    <ligand>
        <name>ATP</name>
        <dbReference type="ChEBI" id="CHEBI:30616"/>
    </ligand>
</feature>
<evidence type="ECO:0000256" key="6">
    <source>
        <dbReference type="SAM" id="MobiDB-lite"/>
    </source>
</evidence>
<dbReference type="OrthoDB" id="10252354at2759"/>
<dbReference type="Gene3D" id="1.10.510.10">
    <property type="entry name" value="Transferase(Phosphotransferase) domain 1"/>
    <property type="match status" value="1"/>
</dbReference>
<name>S9V215_9TRYP</name>
<keyword evidence="2 5" id="KW-0547">Nucleotide-binding</keyword>
<keyword evidence="3 8" id="KW-0418">Kinase</keyword>
<dbReference type="EMBL" id="ATMH01008760">
    <property type="protein sequence ID" value="EPY20956.1"/>
    <property type="molecule type" value="Genomic_DNA"/>
</dbReference>
<reference evidence="8 9" key="1">
    <citation type="journal article" date="2013" name="PLoS ONE">
        <title>Predicting the Proteins of Angomonas deanei, Strigomonas culicis and Their Respective Endosymbionts Reveals New Aspects of the Trypanosomatidae Family.</title>
        <authorList>
            <person name="Motta M.C."/>
            <person name="Martins A.C."/>
            <person name="de Souza S.S."/>
            <person name="Catta-Preta C.M."/>
            <person name="Silva R."/>
            <person name="Klein C.C."/>
            <person name="de Almeida L.G."/>
            <person name="de Lima Cunha O."/>
            <person name="Ciapina L.P."/>
            <person name="Brocchi M."/>
            <person name="Colabardini A.C."/>
            <person name="de Araujo Lima B."/>
            <person name="Machado C.R."/>
            <person name="de Almeida Soares C.M."/>
            <person name="Probst C.M."/>
            <person name="de Menezes C.B."/>
            <person name="Thompson C.E."/>
            <person name="Bartholomeu D.C."/>
            <person name="Gradia D.F."/>
            <person name="Pavoni D.P."/>
            <person name="Grisard E.C."/>
            <person name="Fantinatti-Garboggini F."/>
            <person name="Marchini F.K."/>
            <person name="Rodrigues-Luiz G.F."/>
            <person name="Wagner G."/>
            <person name="Goldman G.H."/>
            <person name="Fietto J.L."/>
            <person name="Elias M.C."/>
            <person name="Goldman M.H."/>
            <person name="Sagot M.F."/>
            <person name="Pereira M."/>
            <person name="Stoco P.H."/>
            <person name="de Mendonca-Neto R.P."/>
            <person name="Teixeira S.M."/>
            <person name="Maciel T.E."/>
            <person name="de Oliveira Mendes T.A."/>
            <person name="Urmenyi T.P."/>
            <person name="de Souza W."/>
            <person name="Schenkman S."/>
            <person name="de Vasconcelos A.T."/>
        </authorList>
    </citation>
    <scope>NUCLEOTIDE SEQUENCE [LARGE SCALE GENOMIC DNA]</scope>
</reference>
<keyword evidence="4 5" id="KW-0067">ATP-binding</keyword>
<protein>
    <submittedName>
        <fullName evidence="8">Protein kinase</fullName>
    </submittedName>
</protein>
<evidence type="ECO:0000256" key="2">
    <source>
        <dbReference type="ARBA" id="ARBA00022741"/>
    </source>
</evidence>
<dbReference type="SUPFAM" id="SSF56112">
    <property type="entry name" value="Protein kinase-like (PK-like)"/>
    <property type="match status" value="1"/>
</dbReference>
<dbReference type="GO" id="GO:0005524">
    <property type="term" value="F:ATP binding"/>
    <property type="evidence" value="ECO:0007669"/>
    <property type="project" value="UniProtKB-UniRule"/>
</dbReference>
<evidence type="ECO:0000256" key="3">
    <source>
        <dbReference type="ARBA" id="ARBA00022777"/>
    </source>
</evidence>
<feature type="compositionally biased region" description="Low complexity" evidence="6">
    <location>
        <begin position="677"/>
        <end position="686"/>
    </location>
</feature>
<dbReference type="AlphaFoldDB" id="S9V215"/>
<dbReference type="SMART" id="SM00220">
    <property type="entry name" value="S_TKc"/>
    <property type="match status" value="1"/>
</dbReference>
<dbReference type="GO" id="GO:0004672">
    <property type="term" value="F:protein kinase activity"/>
    <property type="evidence" value="ECO:0007669"/>
    <property type="project" value="InterPro"/>
</dbReference>
<dbReference type="InterPro" id="IPR008271">
    <property type="entry name" value="Ser/Thr_kinase_AS"/>
</dbReference>
<dbReference type="InterPro" id="IPR000719">
    <property type="entry name" value="Prot_kinase_dom"/>
</dbReference>
<evidence type="ECO:0000313" key="9">
    <source>
        <dbReference type="Proteomes" id="UP000015354"/>
    </source>
</evidence>
<feature type="region of interest" description="Disordered" evidence="6">
    <location>
        <begin position="1"/>
        <end position="99"/>
    </location>
</feature>
<evidence type="ECO:0000259" key="7">
    <source>
        <dbReference type="PROSITE" id="PS50011"/>
    </source>
</evidence>
<dbReference type="InterPro" id="IPR017441">
    <property type="entry name" value="Protein_kinase_ATP_BS"/>
</dbReference>
<dbReference type="Proteomes" id="UP000015354">
    <property type="component" value="Unassembled WGS sequence"/>
</dbReference>
<keyword evidence="1" id="KW-0808">Transferase</keyword>
<feature type="compositionally biased region" description="Polar residues" evidence="6">
    <location>
        <begin position="1000"/>
        <end position="1012"/>
    </location>
</feature>
<keyword evidence="9" id="KW-1185">Reference proteome</keyword>
<dbReference type="PANTHER" id="PTHR48016:SF56">
    <property type="entry name" value="MAPKK KINASE"/>
    <property type="match status" value="1"/>
</dbReference>
<feature type="compositionally biased region" description="Polar residues" evidence="6">
    <location>
        <begin position="975"/>
        <end position="991"/>
    </location>
</feature>
<feature type="compositionally biased region" description="Polar residues" evidence="6">
    <location>
        <begin position="7"/>
        <end position="16"/>
    </location>
</feature>
<dbReference type="InterPro" id="IPR050538">
    <property type="entry name" value="MAP_kinase_kinase_kinase"/>
</dbReference>
<proteinExistence type="predicted"/>
<feature type="region of interest" description="Disordered" evidence="6">
    <location>
        <begin position="763"/>
        <end position="800"/>
    </location>
</feature>
<gene>
    <name evidence="8" type="ORF">STCU_08760</name>
</gene>
<comment type="caution">
    <text evidence="8">The sequence shown here is derived from an EMBL/GenBank/DDBJ whole genome shotgun (WGS) entry which is preliminary data.</text>
</comment>
<dbReference type="PANTHER" id="PTHR48016">
    <property type="entry name" value="MAP KINASE KINASE KINASE SSK2-RELATED-RELATED"/>
    <property type="match status" value="1"/>
</dbReference>